<evidence type="ECO:0000256" key="11">
    <source>
        <dbReference type="ARBA" id="ARBA00023136"/>
    </source>
</evidence>
<name>A0A229P4I5_9BACL</name>
<evidence type="ECO:0000256" key="7">
    <source>
        <dbReference type="ARBA" id="ARBA00022777"/>
    </source>
</evidence>
<gene>
    <name evidence="14" type="ORF">CGZ75_10160</name>
</gene>
<evidence type="ECO:0000256" key="3">
    <source>
        <dbReference type="ARBA" id="ARBA00022553"/>
    </source>
</evidence>
<dbReference type="PROSITE" id="PS50885">
    <property type="entry name" value="HAMP"/>
    <property type="match status" value="1"/>
</dbReference>
<protein>
    <recommendedName>
        <fullName evidence="13">HAMP domain-containing protein</fullName>
    </recommendedName>
</protein>
<dbReference type="Pfam" id="PF00672">
    <property type="entry name" value="HAMP"/>
    <property type="match status" value="1"/>
</dbReference>
<dbReference type="InterPro" id="IPR010559">
    <property type="entry name" value="Sig_transdc_His_kin_internal"/>
</dbReference>
<dbReference type="AlphaFoldDB" id="A0A229P4I5"/>
<dbReference type="PANTHER" id="PTHR34220">
    <property type="entry name" value="SENSOR HISTIDINE KINASE YPDA"/>
    <property type="match status" value="1"/>
</dbReference>
<accession>A0A229P4I5</accession>
<keyword evidence="15" id="KW-1185">Reference proteome</keyword>
<evidence type="ECO:0000256" key="8">
    <source>
        <dbReference type="ARBA" id="ARBA00022840"/>
    </source>
</evidence>
<comment type="caution">
    <text evidence="14">The sequence shown here is derived from an EMBL/GenBank/DDBJ whole genome shotgun (WGS) entry which is preliminary data.</text>
</comment>
<dbReference type="CDD" id="cd12912">
    <property type="entry name" value="PDC2_MCP_like"/>
    <property type="match status" value="1"/>
</dbReference>
<dbReference type="Pfam" id="PF02518">
    <property type="entry name" value="HATPase_c"/>
    <property type="match status" value="1"/>
</dbReference>
<keyword evidence="8" id="KW-0067">ATP-binding</keyword>
<dbReference type="PANTHER" id="PTHR34220:SF11">
    <property type="entry name" value="SENSOR PROTEIN KINASE HPTS"/>
    <property type="match status" value="1"/>
</dbReference>
<dbReference type="Gene3D" id="3.30.450.20">
    <property type="entry name" value="PAS domain"/>
    <property type="match status" value="1"/>
</dbReference>
<proteinExistence type="predicted"/>
<dbReference type="Pfam" id="PF02743">
    <property type="entry name" value="dCache_1"/>
    <property type="match status" value="1"/>
</dbReference>
<dbReference type="InterPro" id="IPR003660">
    <property type="entry name" value="HAMP_dom"/>
</dbReference>
<evidence type="ECO:0000256" key="4">
    <source>
        <dbReference type="ARBA" id="ARBA00022679"/>
    </source>
</evidence>
<feature type="domain" description="HAMP" evidence="13">
    <location>
        <begin position="336"/>
        <end position="388"/>
    </location>
</feature>
<dbReference type="InterPro" id="IPR003594">
    <property type="entry name" value="HATPase_dom"/>
</dbReference>
<evidence type="ECO:0000259" key="13">
    <source>
        <dbReference type="PROSITE" id="PS50885"/>
    </source>
</evidence>
<dbReference type="GO" id="GO:0005886">
    <property type="term" value="C:plasma membrane"/>
    <property type="evidence" value="ECO:0007669"/>
    <property type="project" value="UniProtKB-SubCell"/>
</dbReference>
<comment type="subcellular location">
    <subcellularLocation>
        <location evidence="1">Cell membrane</location>
        <topology evidence="1">Multi-pass membrane protein</topology>
    </subcellularLocation>
</comment>
<feature type="transmembrane region" description="Helical" evidence="12">
    <location>
        <begin position="315"/>
        <end position="339"/>
    </location>
</feature>
<keyword evidence="5 12" id="KW-0812">Transmembrane</keyword>
<keyword evidence="3" id="KW-0597">Phosphoprotein</keyword>
<keyword evidence="10" id="KW-0902">Two-component regulatory system</keyword>
<dbReference type="Proteomes" id="UP000215145">
    <property type="component" value="Unassembled WGS sequence"/>
</dbReference>
<organism evidence="14 15">
    <name type="scientific">Paenibacillus herberti</name>
    <dbReference type="NCBI Taxonomy" id="1619309"/>
    <lineage>
        <taxon>Bacteria</taxon>
        <taxon>Bacillati</taxon>
        <taxon>Bacillota</taxon>
        <taxon>Bacilli</taxon>
        <taxon>Bacillales</taxon>
        <taxon>Paenibacillaceae</taxon>
        <taxon>Paenibacillus</taxon>
    </lineage>
</organism>
<sequence length="614" mass="70438">MFTLSYSYCSRLRRAAKLKLRTFWFREWNLNAKLISAYSITIIIPVIALTLLGYQHYNKNLQKKVGEYGLSLSDQVSKNLDTYIQQIDRMASTFYLDVQDDIGGQLEPRTPSDTFREKVMIDRALRNIVLAIPFSDLDGAYWIADGEVLYSQYGTGNWVDHSGFAQEDWYKRVLQMDGEGMLIPPYKLAAKPEDEYVFSYARSIVNVSNRKSYGVLLLDFSLKGLAEMTDNSKSPSAGTLFVLDETGKIVYHPDQERILEEFPLKSGPAYGYYTDEVYGTQTMVHYVRSSLSNWTIVNTIEVSKLSNELELLRNLLWISAAVLLLLSITLSALLTTTIIRPLKELKRLMFRVELGDYNVMFQARSNDEMNQLGRSFNAMVAKINELVNNVLHMKIYRQQAQVQVLRSQINPHFLYNTLASINMRAEMNGDYEVADMVSLLGKLFRLSLRSEAESVPMFREMEYVNVYMRLQMIRFPHLSILIEIPEPLMLTEIPQWIIQPLIENSIVHGRVTAKQDGWIRIRATVDRDENLTLYVEDNGIGITEERLVWLRQRLRNTAMEELEDGDHIGLLNVHRRIMFLCGDSYGLKIENLAGGGTQVAIHLNAITKEHGANA</sequence>
<dbReference type="SMART" id="SM00304">
    <property type="entry name" value="HAMP"/>
    <property type="match status" value="1"/>
</dbReference>
<dbReference type="InterPro" id="IPR033479">
    <property type="entry name" value="dCache_1"/>
</dbReference>
<keyword evidence="4" id="KW-0808">Transferase</keyword>
<dbReference type="GO" id="GO:0000155">
    <property type="term" value="F:phosphorelay sensor kinase activity"/>
    <property type="evidence" value="ECO:0007669"/>
    <property type="project" value="InterPro"/>
</dbReference>
<dbReference type="InterPro" id="IPR036890">
    <property type="entry name" value="HATPase_C_sf"/>
</dbReference>
<evidence type="ECO:0000256" key="9">
    <source>
        <dbReference type="ARBA" id="ARBA00022989"/>
    </source>
</evidence>
<feature type="transmembrane region" description="Helical" evidence="12">
    <location>
        <begin position="35"/>
        <end position="54"/>
    </location>
</feature>
<keyword evidence="11 12" id="KW-0472">Membrane</keyword>
<evidence type="ECO:0000256" key="6">
    <source>
        <dbReference type="ARBA" id="ARBA00022741"/>
    </source>
</evidence>
<dbReference type="EMBL" id="NMUQ01000001">
    <property type="protein sequence ID" value="OXM16971.1"/>
    <property type="molecule type" value="Genomic_DNA"/>
</dbReference>
<dbReference type="CDD" id="cd18773">
    <property type="entry name" value="PDC1_HK_sensor"/>
    <property type="match status" value="1"/>
</dbReference>
<dbReference type="CDD" id="cd06225">
    <property type="entry name" value="HAMP"/>
    <property type="match status" value="1"/>
</dbReference>
<dbReference type="Pfam" id="PF06580">
    <property type="entry name" value="His_kinase"/>
    <property type="match status" value="1"/>
</dbReference>
<dbReference type="SUPFAM" id="SSF158472">
    <property type="entry name" value="HAMP domain-like"/>
    <property type="match status" value="1"/>
</dbReference>
<evidence type="ECO:0000256" key="5">
    <source>
        <dbReference type="ARBA" id="ARBA00022692"/>
    </source>
</evidence>
<evidence type="ECO:0000256" key="10">
    <source>
        <dbReference type="ARBA" id="ARBA00023012"/>
    </source>
</evidence>
<evidence type="ECO:0000256" key="12">
    <source>
        <dbReference type="SAM" id="Phobius"/>
    </source>
</evidence>
<dbReference type="OrthoDB" id="9776552at2"/>
<evidence type="ECO:0000313" key="14">
    <source>
        <dbReference type="EMBL" id="OXM16971.1"/>
    </source>
</evidence>
<evidence type="ECO:0000256" key="2">
    <source>
        <dbReference type="ARBA" id="ARBA00022475"/>
    </source>
</evidence>
<keyword evidence="9 12" id="KW-1133">Transmembrane helix</keyword>
<evidence type="ECO:0000313" key="15">
    <source>
        <dbReference type="Proteomes" id="UP000215145"/>
    </source>
</evidence>
<reference evidence="14 15" key="1">
    <citation type="submission" date="2017-07" db="EMBL/GenBank/DDBJ databases">
        <title>Paenibacillus herberti R33 genome sequencing and assembly.</title>
        <authorList>
            <person name="Su W."/>
        </authorList>
    </citation>
    <scope>NUCLEOTIDE SEQUENCE [LARGE SCALE GENOMIC DNA]</scope>
    <source>
        <strain evidence="14 15">R33</strain>
    </source>
</reference>
<keyword evidence="7" id="KW-0418">Kinase</keyword>
<keyword evidence="6" id="KW-0547">Nucleotide-binding</keyword>
<dbReference type="Gene3D" id="3.30.565.10">
    <property type="entry name" value="Histidine kinase-like ATPase, C-terminal domain"/>
    <property type="match status" value="1"/>
</dbReference>
<evidence type="ECO:0000256" key="1">
    <source>
        <dbReference type="ARBA" id="ARBA00004651"/>
    </source>
</evidence>
<dbReference type="InterPro" id="IPR050640">
    <property type="entry name" value="Bact_2-comp_sensor_kinase"/>
</dbReference>
<dbReference type="SUPFAM" id="SSF55874">
    <property type="entry name" value="ATPase domain of HSP90 chaperone/DNA topoisomerase II/histidine kinase"/>
    <property type="match status" value="1"/>
</dbReference>
<dbReference type="GO" id="GO:0005524">
    <property type="term" value="F:ATP binding"/>
    <property type="evidence" value="ECO:0007669"/>
    <property type="project" value="UniProtKB-KW"/>
</dbReference>
<dbReference type="Gene3D" id="6.10.340.10">
    <property type="match status" value="1"/>
</dbReference>
<keyword evidence="2" id="KW-1003">Cell membrane</keyword>